<dbReference type="VEuPathDB" id="FungiDB:An08g10770"/>
<dbReference type="GO" id="GO:0005975">
    <property type="term" value="P:carbohydrate metabolic process"/>
    <property type="evidence" value="ECO:0007669"/>
    <property type="project" value="InterPro"/>
</dbReference>
<dbReference type="VEuPathDB" id="FungiDB:M747DRAFT_298886"/>
<dbReference type="InterPro" id="IPR023296">
    <property type="entry name" value="Glyco_hydro_beta-prop_sf"/>
</dbReference>
<dbReference type="OrthoDB" id="9970295at2759"/>
<evidence type="ECO:0000256" key="1">
    <source>
        <dbReference type="ARBA" id="ARBA00009865"/>
    </source>
</evidence>
<dbReference type="PANTHER" id="PTHR22925">
    <property type="entry name" value="GLYCOSYL HYDROLASE 43 FAMILY MEMBER"/>
    <property type="match status" value="1"/>
</dbReference>
<dbReference type="PaxDb" id="5061-CADANGAP00007260"/>
<evidence type="ECO:0000256" key="2">
    <source>
        <dbReference type="ARBA" id="ARBA00022729"/>
    </source>
</evidence>
<comment type="caution">
    <text evidence="6">The sequence shown here is derived from an EMBL/GenBank/DDBJ whole genome shotgun (WGS) entry which is preliminary data.</text>
</comment>
<comment type="similarity">
    <text evidence="1 5">Belongs to the glycosyl hydrolase 43 family.</text>
</comment>
<dbReference type="EMBL" id="BCMY01000015">
    <property type="protein sequence ID" value="GAQ45085.1"/>
    <property type="molecule type" value="Genomic_DNA"/>
</dbReference>
<dbReference type="AlphaFoldDB" id="A0A100IQ58"/>
<dbReference type="VEuPathDB" id="FungiDB:ATCC64974_96470"/>
<keyword evidence="4 5" id="KW-0326">Glycosidase</keyword>
<sequence>MASSLIIGLPKIYANRGRKCVPPTNDFLLGTWHVTHSSLPLWKGKCNVNITYQLLPPDSSGMVRIDDLVQYQVIGSEKIKSVHGVDTSTPGNQGAWDWRGRGWLMIASSHWECLGFGQALEEDNQWMVTYFAKTIFTPAGIDIYSRNKEGLPSTMIDEILESLKSLGVEEITELASIIEVDGTYYWAGENHLNGSAFQSINCYSSTNLVEWTFEGELLSLQSSGDLGPDRVVERPKIIYNDDTSTYVMWMHIDDSSYGEAKTGVATSSSVCGQYDYLGSFQPLGHQSRDIGLYKDDNGTAYLLSEDRPNGLRIDRLTDDYLNVTYTTHLFPEHYEAPAIYKQDGVYFMFGSQLTGWSANDNKYTTSTDLNGTWSDWSDFATAGTDTYDSQTTFVMQVGKSVMYMGDRWVSSNLMASTYIWLPLTLSGTNATLIDSSNWIPSTDDTWSSRGDETDPEAEASTNVLSNGAKVISCSGCSGDESVGWIGGSDNGTLEMRNISSDASTTTTIQVRYENGDSTQRYATVTVNGKSQILAFLPSDNGNTPATSVLNAQLESGDDNVITFSAYEEEYGPDIDRLLVPEE</sequence>
<organism evidence="6 7">
    <name type="scientific">Aspergillus niger</name>
    <dbReference type="NCBI Taxonomy" id="5061"/>
    <lineage>
        <taxon>Eukaryota</taxon>
        <taxon>Fungi</taxon>
        <taxon>Dikarya</taxon>
        <taxon>Ascomycota</taxon>
        <taxon>Pezizomycotina</taxon>
        <taxon>Eurotiomycetes</taxon>
        <taxon>Eurotiomycetidae</taxon>
        <taxon>Eurotiales</taxon>
        <taxon>Aspergillaceae</taxon>
        <taxon>Aspergillus</taxon>
        <taxon>Aspergillus subgen. Circumdati</taxon>
    </lineage>
</organism>
<proteinExistence type="inferred from homology"/>
<dbReference type="VEuPathDB" id="FungiDB:An08g10780"/>
<dbReference type="CDD" id="cd18821">
    <property type="entry name" value="GH43_Pc3Gal43A-like"/>
    <property type="match status" value="1"/>
</dbReference>
<dbReference type="SUPFAM" id="SSF49785">
    <property type="entry name" value="Galactose-binding domain-like"/>
    <property type="match status" value="1"/>
</dbReference>
<evidence type="ECO:0000256" key="4">
    <source>
        <dbReference type="ARBA" id="ARBA00023295"/>
    </source>
</evidence>
<dbReference type="Gene3D" id="2.60.120.260">
    <property type="entry name" value="Galactose-binding domain-like"/>
    <property type="match status" value="1"/>
</dbReference>
<dbReference type="GO" id="GO:0004553">
    <property type="term" value="F:hydrolase activity, hydrolyzing O-glycosyl compounds"/>
    <property type="evidence" value="ECO:0007669"/>
    <property type="project" value="InterPro"/>
</dbReference>
<dbReference type="PANTHER" id="PTHR22925:SF3">
    <property type="entry name" value="GLYCOSYL HYDROLASE FAMILY PROTEIN 43"/>
    <property type="match status" value="1"/>
</dbReference>
<dbReference type="VEuPathDB" id="FungiDB:ASPNIDRAFT2_1160996"/>
<dbReference type="OMA" id="TEITYEW"/>
<dbReference type="Gene3D" id="2.115.10.20">
    <property type="entry name" value="Glycosyl hydrolase domain, family 43"/>
    <property type="match status" value="1"/>
</dbReference>
<gene>
    <name evidence="6" type="ORF">ABL_07746</name>
</gene>
<evidence type="ECO:0000313" key="7">
    <source>
        <dbReference type="Proteomes" id="UP000068243"/>
    </source>
</evidence>
<keyword evidence="3 5" id="KW-0378">Hydrolase</keyword>
<name>A0A100IQ58_ASPNG</name>
<keyword evidence="2" id="KW-0732">Signal</keyword>
<dbReference type="CDD" id="cd04081">
    <property type="entry name" value="CBM35_galactosidase-like"/>
    <property type="match status" value="1"/>
</dbReference>
<dbReference type="SUPFAM" id="SSF75005">
    <property type="entry name" value="Arabinanase/levansucrase/invertase"/>
    <property type="match status" value="1"/>
</dbReference>
<evidence type="ECO:0000256" key="3">
    <source>
        <dbReference type="ARBA" id="ARBA00022801"/>
    </source>
</evidence>
<accession>A0A100IQ58</accession>
<dbReference type="InterPro" id="IPR006710">
    <property type="entry name" value="Glyco_hydro_43"/>
</dbReference>
<dbReference type="Pfam" id="PF04616">
    <property type="entry name" value="Glyco_hydro_43"/>
    <property type="match status" value="1"/>
</dbReference>
<reference evidence="7" key="1">
    <citation type="journal article" date="2016" name="Genome Announc.">
        <title>Draft genome sequence of Aspergillus niger strain An76.</title>
        <authorList>
            <person name="Gong W."/>
            <person name="Cheng Z."/>
            <person name="Zhang H."/>
            <person name="Liu L."/>
            <person name="Gao P."/>
            <person name="Wang L."/>
        </authorList>
    </citation>
    <scope>NUCLEOTIDE SEQUENCE [LARGE SCALE GENOMIC DNA]</scope>
    <source>
        <strain evidence="7">An76</strain>
    </source>
</reference>
<protein>
    <submittedName>
        <fullName evidence="6">Glycosyl hydrolase family 43 protein</fullName>
    </submittedName>
</protein>
<dbReference type="InterPro" id="IPR008979">
    <property type="entry name" value="Galactose-bd-like_sf"/>
</dbReference>
<evidence type="ECO:0000256" key="5">
    <source>
        <dbReference type="RuleBase" id="RU361187"/>
    </source>
</evidence>
<evidence type="ECO:0000313" key="6">
    <source>
        <dbReference type="EMBL" id="GAQ45085.1"/>
    </source>
</evidence>
<dbReference type="Proteomes" id="UP000068243">
    <property type="component" value="Unassembled WGS sequence"/>
</dbReference>